<dbReference type="PANTHER" id="PTHR46467">
    <property type="entry name" value="TETHER CONTAINING UBX DOMAIN FOR GLUT4"/>
    <property type="match status" value="1"/>
</dbReference>
<evidence type="ECO:0000313" key="3">
    <source>
        <dbReference type="Proteomes" id="UP001333110"/>
    </source>
</evidence>
<dbReference type="PANTHER" id="PTHR46467:SF1">
    <property type="entry name" value="TETHER CONTAINING UBX DOMAIN FOR GLUT4"/>
    <property type="match status" value="1"/>
</dbReference>
<feature type="domain" description="TUG ubiquitin-like" evidence="1">
    <location>
        <begin position="41"/>
        <end position="71"/>
    </location>
</feature>
<sequence length="187" mass="21223">MSLPTLSPRGILLLNTRALHCCQSLKRSGGGIGWFLVSSWDVFFFRFQRSVLDLSLQWRFARLPNNAKLEMVPVSNRVGIGNTQFSEEYLELDLARDVKDNKKGFFKYIGDKRKARENVGLLLNKAGDLVTQDMEKAECHLCASQVPETRGEGWSKEDVPLVEEDQVREYLSKLNIHKSVGPDGMHP</sequence>
<dbReference type="SUPFAM" id="SSF54236">
    <property type="entry name" value="Ubiquitin-like"/>
    <property type="match status" value="1"/>
</dbReference>
<protein>
    <recommendedName>
        <fullName evidence="1">TUG ubiquitin-like domain-containing protein</fullName>
    </recommendedName>
</protein>
<dbReference type="GO" id="GO:0006886">
    <property type="term" value="P:intracellular protein transport"/>
    <property type="evidence" value="ECO:0007669"/>
    <property type="project" value="TreeGrafter"/>
</dbReference>
<organism evidence="2 3">
    <name type="scientific">Mycteria americana</name>
    <name type="common">Wood stork</name>
    <dbReference type="NCBI Taxonomy" id="33587"/>
    <lineage>
        <taxon>Eukaryota</taxon>
        <taxon>Metazoa</taxon>
        <taxon>Chordata</taxon>
        <taxon>Craniata</taxon>
        <taxon>Vertebrata</taxon>
        <taxon>Euteleostomi</taxon>
        <taxon>Archelosauria</taxon>
        <taxon>Archosauria</taxon>
        <taxon>Dinosauria</taxon>
        <taxon>Saurischia</taxon>
        <taxon>Theropoda</taxon>
        <taxon>Coelurosauria</taxon>
        <taxon>Aves</taxon>
        <taxon>Neognathae</taxon>
        <taxon>Neoaves</taxon>
        <taxon>Aequornithes</taxon>
        <taxon>Ciconiiformes</taxon>
        <taxon>Ciconiidae</taxon>
        <taxon>Mycteria</taxon>
    </lineage>
</organism>
<proteinExistence type="predicted"/>
<gene>
    <name evidence="2" type="ORF">QYF61_022988</name>
</gene>
<dbReference type="Gene3D" id="3.10.20.90">
    <property type="entry name" value="Phosphatidylinositol 3-kinase Catalytic Subunit, Chain A, domain 1"/>
    <property type="match status" value="1"/>
</dbReference>
<dbReference type="GO" id="GO:0005634">
    <property type="term" value="C:nucleus"/>
    <property type="evidence" value="ECO:0007669"/>
    <property type="project" value="TreeGrafter"/>
</dbReference>
<dbReference type="GO" id="GO:0012506">
    <property type="term" value="C:vesicle membrane"/>
    <property type="evidence" value="ECO:0007669"/>
    <property type="project" value="TreeGrafter"/>
</dbReference>
<dbReference type="Pfam" id="PF11470">
    <property type="entry name" value="TUG-UBL1"/>
    <property type="match status" value="1"/>
</dbReference>
<dbReference type="Proteomes" id="UP001333110">
    <property type="component" value="Unassembled WGS sequence"/>
</dbReference>
<reference evidence="2 3" key="1">
    <citation type="journal article" date="2023" name="J. Hered.">
        <title>Chromosome-level genome of the wood stork (Mycteria americana) provides insight into avian chromosome evolution.</title>
        <authorList>
            <person name="Flamio R. Jr."/>
            <person name="Ramstad K.M."/>
        </authorList>
    </citation>
    <scope>NUCLEOTIDE SEQUENCE [LARGE SCALE GENOMIC DNA]</scope>
    <source>
        <strain evidence="2">JAX WOST 10</strain>
    </source>
</reference>
<accession>A0AAN7MRY6</accession>
<evidence type="ECO:0000259" key="1">
    <source>
        <dbReference type="Pfam" id="PF11470"/>
    </source>
</evidence>
<dbReference type="EMBL" id="JAUNZN010000016">
    <property type="protein sequence ID" value="KAK4811992.1"/>
    <property type="molecule type" value="Genomic_DNA"/>
</dbReference>
<dbReference type="AlphaFoldDB" id="A0AAN7MRY6"/>
<evidence type="ECO:0000313" key="2">
    <source>
        <dbReference type="EMBL" id="KAK4811992.1"/>
    </source>
</evidence>
<dbReference type="GO" id="GO:0042593">
    <property type="term" value="P:glucose homeostasis"/>
    <property type="evidence" value="ECO:0007669"/>
    <property type="project" value="TreeGrafter"/>
</dbReference>
<dbReference type="InterPro" id="IPR021569">
    <property type="entry name" value="TUG-UBL1"/>
</dbReference>
<keyword evidence="3" id="KW-1185">Reference proteome</keyword>
<dbReference type="GO" id="GO:0005737">
    <property type="term" value="C:cytoplasm"/>
    <property type="evidence" value="ECO:0007669"/>
    <property type="project" value="TreeGrafter"/>
</dbReference>
<name>A0AAN7MRY6_MYCAM</name>
<dbReference type="InterPro" id="IPR029071">
    <property type="entry name" value="Ubiquitin-like_domsf"/>
</dbReference>
<comment type="caution">
    <text evidence="2">The sequence shown here is derived from an EMBL/GenBank/DDBJ whole genome shotgun (WGS) entry which is preliminary data.</text>
</comment>